<accession>A0ABN2D217</accession>
<reference evidence="1 2" key="1">
    <citation type="journal article" date="2019" name="Int. J. Syst. Evol. Microbiol.">
        <title>The Global Catalogue of Microorganisms (GCM) 10K type strain sequencing project: providing services to taxonomists for standard genome sequencing and annotation.</title>
        <authorList>
            <consortium name="The Broad Institute Genomics Platform"/>
            <consortium name="The Broad Institute Genome Sequencing Center for Infectious Disease"/>
            <person name="Wu L."/>
            <person name="Ma J."/>
        </authorList>
    </citation>
    <scope>NUCLEOTIDE SEQUENCE [LARGE SCALE GENOMIC DNA]</scope>
    <source>
        <strain evidence="1 2">JCM 14589</strain>
    </source>
</reference>
<evidence type="ECO:0000313" key="2">
    <source>
        <dbReference type="Proteomes" id="UP001500350"/>
    </source>
</evidence>
<organism evidence="1 2">
    <name type="scientific">Dermacoccus profundi</name>
    <dbReference type="NCBI Taxonomy" id="322602"/>
    <lineage>
        <taxon>Bacteria</taxon>
        <taxon>Bacillati</taxon>
        <taxon>Actinomycetota</taxon>
        <taxon>Actinomycetes</taxon>
        <taxon>Micrococcales</taxon>
        <taxon>Dermacoccaceae</taxon>
        <taxon>Dermacoccus</taxon>
    </lineage>
</organism>
<dbReference type="EMBL" id="BAAANW010000011">
    <property type="protein sequence ID" value="GAA1567487.1"/>
    <property type="molecule type" value="Genomic_DNA"/>
</dbReference>
<protein>
    <submittedName>
        <fullName evidence="1">Uncharacterized protein</fullName>
    </submittedName>
</protein>
<gene>
    <name evidence="1" type="ORF">GCM10009763_14660</name>
</gene>
<sequence length="85" mass="9658">MRLILPRMRGAVPATAIERSTRPVEYRPEFIDDATAEMRTTFMMSAMRTPPTWKPTRSSTVTKGDSPCLYCAVGRRKHRSVMVPT</sequence>
<proteinExistence type="predicted"/>
<dbReference type="Proteomes" id="UP001500350">
    <property type="component" value="Unassembled WGS sequence"/>
</dbReference>
<comment type="caution">
    <text evidence="1">The sequence shown here is derived from an EMBL/GenBank/DDBJ whole genome shotgun (WGS) entry which is preliminary data.</text>
</comment>
<name>A0ABN2D217_9MICO</name>
<keyword evidence="2" id="KW-1185">Reference proteome</keyword>
<evidence type="ECO:0000313" key="1">
    <source>
        <dbReference type="EMBL" id="GAA1567487.1"/>
    </source>
</evidence>